<sequence>MTKKRWFQLGVAIIFLLIIIKLFREINDLLHPLLVLIQTIFLPLLVSGVLFYICRPIVKKLESWKIPRSPAILLVFLLLISFLWILITIIGPVLEKQFLRLVKNIPAMAETIESGVNYIIANRERLPDFAMESIQNFASNFENIAVSLGSWAFSFVQSLFGVVFILILVPFFLFYMLKDREKFVPFIAKFFSEKNRPWVKNTLKDIDYTLTAYIQGQLFVSFCVGVMLYIGYLIIDLDYSLILAFFGMLTNVIPFLGPYLAVTPAIFVAWIQEPQMVLYVAIVMLVAQQIESNLISPNVMGKALNIHPLTVISLILAAGNIAGIWGIILAIPTYAVAKTVIINIYKLRNKIKEAAVKEV</sequence>
<organism evidence="7 8">
    <name type="scientific">Oikeobacillus pervagus</name>
    <dbReference type="NCBI Taxonomy" id="1325931"/>
    <lineage>
        <taxon>Bacteria</taxon>
        <taxon>Bacillati</taxon>
        <taxon>Bacillota</taxon>
        <taxon>Bacilli</taxon>
        <taxon>Bacillales</taxon>
        <taxon>Bacillaceae</taxon>
        <taxon>Oikeobacillus</taxon>
    </lineage>
</organism>
<evidence type="ECO:0000256" key="5">
    <source>
        <dbReference type="ARBA" id="ARBA00023136"/>
    </source>
</evidence>
<dbReference type="InterPro" id="IPR002549">
    <property type="entry name" value="AI-2E-like"/>
</dbReference>
<keyword evidence="3 6" id="KW-0812">Transmembrane</keyword>
<gene>
    <name evidence="7" type="ORF">J2S13_001735</name>
</gene>
<dbReference type="GO" id="GO:0055085">
    <property type="term" value="P:transmembrane transport"/>
    <property type="evidence" value="ECO:0007669"/>
    <property type="project" value="TreeGrafter"/>
</dbReference>
<keyword evidence="5 6" id="KW-0472">Membrane</keyword>
<name>A0AAJ1T186_9BACI</name>
<dbReference type="GO" id="GO:0016020">
    <property type="term" value="C:membrane"/>
    <property type="evidence" value="ECO:0007669"/>
    <property type="project" value="UniProtKB-SubCell"/>
</dbReference>
<dbReference type="PANTHER" id="PTHR21716:SF69">
    <property type="entry name" value="TRANSPORT PROTEIN YUBA-RELATED"/>
    <property type="match status" value="1"/>
</dbReference>
<dbReference type="Proteomes" id="UP001237207">
    <property type="component" value="Unassembled WGS sequence"/>
</dbReference>
<evidence type="ECO:0000313" key="7">
    <source>
        <dbReference type="EMBL" id="MDQ0215322.1"/>
    </source>
</evidence>
<evidence type="ECO:0000256" key="1">
    <source>
        <dbReference type="ARBA" id="ARBA00004141"/>
    </source>
</evidence>
<comment type="caution">
    <text evidence="7">The sequence shown here is derived from an EMBL/GenBank/DDBJ whole genome shotgun (WGS) entry which is preliminary data.</text>
</comment>
<evidence type="ECO:0000256" key="3">
    <source>
        <dbReference type="ARBA" id="ARBA00022692"/>
    </source>
</evidence>
<evidence type="ECO:0000256" key="6">
    <source>
        <dbReference type="SAM" id="Phobius"/>
    </source>
</evidence>
<accession>A0AAJ1T186</accession>
<reference evidence="7" key="1">
    <citation type="submission" date="2023-07" db="EMBL/GenBank/DDBJ databases">
        <title>Genomic Encyclopedia of Type Strains, Phase IV (KMG-IV): sequencing the most valuable type-strain genomes for metagenomic binning, comparative biology and taxonomic classification.</title>
        <authorList>
            <person name="Goeker M."/>
        </authorList>
    </citation>
    <scope>NUCLEOTIDE SEQUENCE</scope>
    <source>
        <strain evidence="7">DSM 23947</strain>
    </source>
</reference>
<feature type="transmembrane region" description="Helical" evidence="6">
    <location>
        <begin position="73"/>
        <end position="94"/>
    </location>
</feature>
<proteinExistence type="inferred from homology"/>
<dbReference type="EMBL" id="JAUSUC010000018">
    <property type="protein sequence ID" value="MDQ0215322.1"/>
    <property type="molecule type" value="Genomic_DNA"/>
</dbReference>
<keyword evidence="4 6" id="KW-1133">Transmembrane helix</keyword>
<feature type="transmembrane region" description="Helical" evidence="6">
    <location>
        <begin position="241"/>
        <end position="270"/>
    </location>
</feature>
<evidence type="ECO:0000313" key="8">
    <source>
        <dbReference type="Proteomes" id="UP001237207"/>
    </source>
</evidence>
<comment type="subcellular location">
    <subcellularLocation>
        <location evidence="1">Membrane</location>
        <topology evidence="1">Multi-pass membrane protein</topology>
    </subcellularLocation>
</comment>
<evidence type="ECO:0000256" key="4">
    <source>
        <dbReference type="ARBA" id="ARBA00022989"/>
    </source>
</evidence>
<comment type="similarity">
    <text evidence="2">Belongs to the autoinducer-2 exporter (AI-2E) (TC 2.A.86) family.</text>
</comment>
<evidence type="ECO:0000256" key="2">
    <source>
        <dbReference type="ARBA" id="ARBA00009773"/>
    </source>
</evidence>
<feature type="transmembrane region" description="Helical" evidence="6">
    <location>
        <begin position="315"/>
        <end position="337"/>
    </location>
</feature>
<feature type="transmembrane region" description="Helical" evidence="6">
    <location>
        <begin position="29"/>
        <end position="53"/>
    </location>
</feature>
<feature type="transmembrane region" description="Helical" evidence="6">
    <location>
        <begin position="210"/>
        <end position="235"/>
    </location>
</feature>
<feature type="transmembrane region" description="Helical" evidence="6">
    <location>
        <begin position="151"/>
        <end position="177"/>
    </location>
</feature>
<protein>
    <submittedName>
        <fullName evidence="7">PurR-regulated permease PerM</fullName>
    </submittedName>
</protein>
<dbReference type="PANTHER" id="PTHR21716">
    <property type="entry name" value="TRANSMEMBRANE PROTEIN"/>
    <property type="match status" value="1"/>
</dbReference>
<keyword evidence="8" id="KW-1185">Reference proteome</keyword>
<feature type="transmembrane region" description="Helical" evidence="6">
    <location>
        <begin position="7"/>
        <end position="23"/>
    </location>
</feature>
<feature type="transmembrane region" description="Helical" evidence="6">
    <location>
        <begin position="277"/>
        <end position="295"/>
    </location>
</feature>
<dbReference type="AlphaFoldDB" id="A0AAJ1T186"/>
<dbReference type="Pfam" id="PF01594">
    <property type="entry name" value="AI-2E_transport"/>
    <property type="match status" value="1"/>
</dbReference>
<dbReference type="RefSeq" id="WP_307257317.1">
    <property type="nucleotide sequence ID" value="NZ_JAUSUC010000018.1"/>
</dbReference>